<comment type="caution">
    <text evidence="2">The sequence shown here is derived from an EMBL/GenBank/DDBJ whole genome shotgun (WGS) entry which is preliminary data.</text>
</comment>
<proteinExistence type="predicted"/>
<keyword evidence="3" id="KW-1185">Reference proteome</keyword>
<gene>
    <name evidence="2" type="ORF">Q8814_11420</name>
</gene>
<feature type="transmembrane region" description="Helical" evidence="1">
    <location>
        <begin position="53"/>
        <end position="72"/>
    </location>
</feature>
<keyword evidence="1" id="KW-1133">Transmembrane helix</keyword>
<accession>A0ABU7JRS0</accession>
<organism evidence="2 3">
    <name type="scientific">Rhodococcus chondri</name>
    <dbReference type="NCBI Taxonomy" id="3065941"/>
    <lineage>
        <taxon>Bacteria</taxon>
        <taxon>Bacillati</taxon>
        <taxon>Actinomycetota</taxon>
        <taxon>Actinomycetes</taxon>
        <taxon>Mycobacteriales</taxon>
        <taxon>Nocardiaceae</taxon>
        <taxon>Rhodococcus</taxon>
    </lineage>
</organism>
<reference evidence="2 3" key="1">
    <citation type="submission" date="2023-08" db="EMBL/GenBank/DDBJ databases">
        <authorList>
            <person name="Girao M."/>
            <person name="Carvalho M.F."/>
        </authorList>
    </citation>
    <scope>NUCLEOTIDE SEQUENCE [LARGE SCALE GENOMIC DNA]</scope>
    <source>
        <strain evidence="2 3">CC-R104</strain>
    </source>
</reference>
<evidence type="ECO:0000256" key="1">
    <source>
        <dbReference type="SAM" id="Phobius"/>
    </source>
</evidence>
<dbReference type="Proteomes" id="UP001331936">
    <property type="component" value="Unassembled WGS sequence"/>
</dbReference>
<sequence length="215" mass="22482">MPAPDGRSGPPPVSLDLIPTQLLLPRVLRIALIAIAVGVVVGVLVWLVAPLWAAVFVGALIAVPPALGAFAASRRHLRLDGTVLTAGGLLRDRTVELKHLAGVEVLVRVARVSQVVLRVNDGDHSLVSVPLALYANGGGRELEILALRKLADAFAASELASAAAVSSVLVEQLRAEARGAELGERPLYRAIVLARDAGRVPQTTLTDHEVAALVD</sequence>
<dbReference type="RefSeq" id="WP_330152133.1">
    <property type="nucleotide sequence ID" value="NZ_JAUZMZ010000053.1"/>
</dbReference>
<evidence type="ECO:0008006" key="4">
    <source>
        <dbReference type="Google" id="ProtNLM"/>
    </source>
</evidence>
<protein>
    <recommendedName>
        <fullName evidence="4">Integral membrane protein</fullName>
    </recommendedName>
</protein>
<keyword evidence="1" id="KW-0472">Membrane</keyword>
<name>A0ABU7JRS0_9NOCA</name>
<dbReference type="EMBL" id="JAUZMZ010000053">
    <property type="protein sequence ID" value="MEE2032715.1"/>
    <property type="molecule type" value="Genomic_DNA"/>
</dbReference>
<evidence type="ECO:0000313" key="3">
    <source>
        <dbReference type="Proteomes" id="UP001331936"/>
    </source>
</evidence>
<evidence type="ECO:0000313" key="2">
    <source>
        <dbReference type="EMBL" id="MEE2032715.1"/>
    </source>
</evidence>
<keyword evidence="1" id="KW-0812">Transmembrane</keyword>
<feature type="transmembrane region" description="Helical" evidence="1">
    <location>
        <begin position="27"/>
        <end position="47"/>
    </location>
</feature>